<comment type="caution">
    <text evidence="2">The sequence shown here is derived from an EMBL/GenBank/DDBJ whole genome shotgun (WGS) entry which is preliminary data.</text>
</comment>
<accession>A0A6M0QVW9</accession>
<evidence type="ECO:0000313" key="2">
    <source>
        <dbReference type="EMBL" id="NEY91570.1"/>
    </source>
</evidence>
<proteinExistence type="predicted"/>
<dbReference type="Proteomes" id="UP000477782">
    <property type="component" value="Unassembled WGS sequence"/>
</dbReference>
<organism evidence="2 3">
    <name type="scientific">Tabrizicola oligotrophica</name>
    <dbReference type="NCBI Taxonomy" id="2710650"/>
    <lineage>
        <taxon>Bacteria</taxon>
        <taxon>Pseudomonadati</taxon>
        <taxon>Pseudomonadota</taxon>
        <taxon>Alphaproteobacteria</taxon>
        <taxon>Rhodobacterales</taxon>
        <taxon>Paracoccaceae</taxon>
        <taxon>Tabrizicola</taxon>
    </lineage>
</organism>
<dbReference type="EMBL" id="JAAIVJ010000010">
    <property type="protein sequence ID" value="NEY91570.1"/>
    <property type="molecule type" value="Genomic_DNA"/>
</dbReference>
<gene>
    <name evidence="2" type="ORF">G4Z14_14795</name>
</gene>
<reference evidence="2 3" key="1">
    <citation type="submission" date="2020-02" db="EMBL/GenBank/DDBJ databases">
        <authorList>
            <person name="Chen W.-M."/>
        </authorList>
    </citation>
    <scope>NUCLEOTIDE SEQUENCE [LARGE SCALE GENOMIC DNA]</scope>
    <source>
        <strain evidence="2 3">KMS-5</strain>
    </source>
</reference>
<evidence type="ECO:0000256" key="1">
    <source>
        <dbReference type="SAM" id="MobiDB-lite"/>
    </source>
</evidence>
<dbReference type="AlphaFoldDB" id="A0A6M0QVW9"/>
<keyword evidence="3" id="KW-1185">Reference proteome</keyword>
<feature type="compositionally biased region" description="Polar residues" evidence="1">
    <location>
        <begin position="1"/>
        <end position="19"/>
    </location>
</feature>
<dbReference type="Pfam" id="PF11994">
    <property type="entry name" value="DUF3489"/>
    <property type="match status" value="1"/>
</dbReference>
<feature type="region of interest" description="Disordered" evidence="1">
    <location>
        <begin position="1"/>
        <end position="29"/>
    </location>
</feature>
<dbReference type="InterPro" id="IPR021880">
    <property type="entry name" value="DUF3489"/>
</dbReference>
<evidence type="ECO:0000313" key="3">
    <source>
        <dbReference type="Proteomes" id="UP000477782"/>
    </source>
</evidence>
<name>A0A6M0QVW9_9RHOB</name>
<dbReference type="RefSeq" id="WP_164627115.1">
    <property type="nucleotide sequence ID" value="NZ_JAAIVJ010000010.1"/>
</dbReference>
<sequence length="108" mass="11033">MAKKPITTSDSTEAASTPPTLGPATRPESKKARLIDMLRQPGGSTIAAISAALGWQAHTTRAAITGLRKAGHAVETAKPVDGSSGLIYRVASKPGEQADGVTRAEAAQ</sequence>
<protein>
    <submittedName>
        <fullName evidence="2">DUF3489 domain-containing protein</fullName>
    </submittedName>
</protein>